<keyword evidence="3" id="KW-1185">Reference proteome</keyword>
<sequence length="604" mass="65078">MASSNDNGGVLRRMVKMVSSPARDLMGLPTDAGASQFADVEKAELKAMIERKRRNDFVRKRELDMLRRIRREGLSPEQASALGASSRLDDSDVRPTHLPGAPDPGMKAKIDAIEKQMVGSSGSARLPRGVTMPPTLTTPIESQTTVPVPGSGSMPMDPTRPMSLLPERLEFRVAPPVAAPNAAAGAAASARPAASAASRLMAAPPMTGVINNPPVLQQPVGLGKAPELAAQPPASAGAMDAGVVEVQEITHDHELDEAVIAFANADFALCERALVQLTAAGGARQNHNDTWLVLFDLFRATGQQASFDALANEYLQRFQRSSPQWFSLPKLVAEAASQVPAAASTGAEVAWVCPAHLDVDAVTQLNSQTLQLPQPWVLDWTQLQKIDPDAAARLYRLMQGWARQVLEMRWLSSDRLFMTLQDAAPVGVRDADPAYWMTRLEALRMINRPDQFDEVAIDYCVTYEVSPPSWEPTRCSALVGSSSANTQSAPMSVLSEPITTIQGASEGKSGYSVTSLELSGQLSGDIGPLLGMLDNRLGTARMVHISCALLIRVDFIAAGDLLNWVIAKRAEGRNVRFTEVHRLVALMFGAMGIVEHAYAQLRQA</sequence>
<feature type="compositionally biased region" description="Polar residues" evidence="1">
    <location>
        <begin position="134"/>
        <end position="146"/>
    </location>
</feature>
<name>A0ABN1KED8_9BURK</name>
<protein>
    <recommendedName>
        <fullName evidence="4">STAS domain-containing protein</fullName>
    </recommendedName>
</protein>
<dbReference type="RefSeq" id="WP_231013077.1">
    <property type="nucleotide sequence ID" value="NZ_BAAAEW010000037.1"/>
</dbReference>
<evidence type="ECO:0000313" key="2">
    <source>
        <dbReference type="EMBL" id="GAA0763630.1"/>
    </source>
</evidence>
<organism evidence="2 3">
    <name type="scientific">Ideonella azotifigens</name>
    <dbReference type="NCBI Taxonomy" id="513160"/>
    <lineage>
        <taxon>Bacteria</taxon>
        <taxon>Pseudomonadati</taxon>
        <taxon>Pseudomonadota</taxon>
        <taxon>Betaproteobacteria</taxon>
        <taxon>Burkholderiales</taxon>
        <taxon>Sphaerotilaceae</taxon>
        <taxon>Ideonella</taxon>
    </lineage>
</organism>
<dbReference type="Proteomes" id="UP001500279">
    <property type="component" value="Unassembled WGS sequence"/>
</dbReference>
<evidence type="ECO:0000256" key="1">
    <source>
        <dbReference type="SAM" id="MobiDB-lite"/>
    </source>
</evidence>
<reference evidence="2 3" key="1">
    <citation type="journal article" date="2019" name="Int. J. Syst. Evol. Microbiol.">
        <title>The Global Catalogue of Microorganisms (GCM) 10K type strain sequencing project: providing services to taxonomists for standard genome sequencing and annotation.</title>
        <authorList>
            <consortium name="The Broad Institute Genomics Platform"/>
            <consortium name="The Broad Institute Genome Sequencing Center for Infectious Disease"/>
            <person name="Wu L."/>
            <person name="Ma J."/>
        </authorList>
    </citation>
    <scope>NUCLEOTIDE SEQUENCE [LARGE SCALE GENOMIC DNA]</scope>
    <source>
        <strain evidence="2 3">JCM 15503</strain>
    </source>
</reference>
<accession>A0ABN1KED8</accession>
<comment type="caution">
    <text evidence="2">The sequence shown here is derived from an EMBL/GenBank/DDBJ whole genome shotgun (WGS) entry which is preliminary data.</text>
</comment>
<feature type="region of interest" description="Disordered" evidence="1">
    <location>
        <begin position="75"/>
        <end position="105"/>
    </location>
</feature>
<gene>
    <name evidence="2" type="ORF">GCM10009107_49190</name>
</gene>
<evidence type="ECO:0008006" key="4">
    <source>
        <dbReference type="Google" id="ProtNLM"/>
    </source>
</evidence>
<evidence type="ECO:0000313" key="3">
    <source>
        <dbReference type="Proteomes" id="UP001500279"/>
    </source>
</evidence>
<dbReference type="EMBL" id="BAAAEW010000037">
    <property type="protein sequence ID" value="GAA0763630.1"/>
    <property type="molecule type" value="Genomic_DNA"/>
</dbReference>
<feature type="region of interest" description="Disordered" evidence="1">
    <location>
        <begin position="118"/>
        <end position="155"/>
    </location>
</feature>
<proteinExistence type="predicted"/>